<dbReference type="AlphaFoldDB" id="A0A0M9A735"/>
<protein>
    <submittedName>
        <fullName evidence="1">Uncharacterized protein</fullName>
    </submittedName>
</protein>
<name>A0A0M9A735_9HYME</name>
<sequence length="387" mass="43272">MKRTSTNQCKDRTSREIGRDFSVRTLVGSLCLQSRAIRREREVYVAKQGPRSRSGNIIKNAIWLAAEGKEIGNAALKIRGKNEYNSTNVTIKITNPSNIARSTGLYGRDDCERRPRLLLGNPENWASSDATLMQRKLAIGRFGHVIREGAWGRPRAGVALPVKFKISQPLVYDSLISTILPTILVDNPSYSPRSSSRKEFRKPHTISFQIFHNFHLLTLLVALARGLLLLHPRVFGHVDGRIGDPVRIHHGVVARMMGSGTDGSSGAWGMLKASVAGQLGQRGHELRHGGLAVDEACLRGAACRYYGLSSKVLARSTALCIYPEKNRLTARYRATCNKSKSLVEPGLLDRQTLKRLRRRKQKRWLIPSVSRRTMSIVQSEQLFLFTI</sequence>
<dbReference type="Proteomes" id="UP000053105">
    <property type="component" value="Unassembled WGS sequence"/>
</dbReference>
<evidence type="ECO:0000313" key="1">
    <source>
        <dbReference type="EMBL" id="KOX78585.1"/>
    </source>
</evidence>
<dbReference type="EMBL" id="KQ435720">
    <property type="protein sequence ID" value="KOX78585.1"/>
    <property type="molecule type" value="Genomic_DNA"/>
</dbReference>
<accession>A0A0M9A735</accession>
<proteinExistence type="predicted"/>
<keyword evidence="2" id="KW-1185">Reference proteome</keyword>
<organism evidence="1 2">
    <name type="scientific">Melipona quadrifasciata</name>
    <dbReference type="NCBI Taxonomy" id="166423"/>
    <lineage>
        <taxon>Eukaryota</taxon>
        <taxon>Metazoa</taxon>
        <taxon>Ecdysozoa</taxon>
        <taxon>Arthropoda</taxon>
        <taxon>Hexapoda</taxon>
        <taxon>Insecta</taxon>
        <taxon>Pterygota</taxon>
        <taxon>Neoptera</taxon>
        <taxon>Endopterygota</taxon>
        <taxon>Hymenoptera</taxon>
        <taxon>Apocrita</taxon>
        <taxon>Aculeata</taxon>
        <taxon>Apoidea</taxon>
        <taxon>Anthophila</taxon>
        <taxon>Apidae</taxon>
        <taxon>Melipona</taxon>
    </lineage>
</organism>
<reference evidence="1 2" key="1">
    <citation type="submission" date="2015-07" db="EMBL/GenBank/DDBJ databases">
        <title>The genome of Melipona quadrifasciata.</title>
        <authorList>
            <person name="Pan H."/>
            <person name="Kapheim K."/>
        </authorList>
    </citation>
    <scope>NUCLEOTIDE SEQUENCE [LARGE SCALE GENOMIC DNA]</scope>
    <source>
        <strain evidence="1">0111107301</strain>
        <tissue evidence="1">Whole body</tissue>
    </source>
</reference>
<gene>
    <name evidence="1" type="ORF">WN51_07446</name>
</gene>
<evidence type="ECO:0000313" key="2">
    <source>
        <dbReference type="Proteomes" id="UP000053105"/>
    </source>
</evidence>